<accession>A0A6S7DGQ5</accession>
<protein>
    <submittedName>
        <fullName evidence="2">Uncharacterized protein</fullName>
    </submittedName>
</protein>
<dbReference type="EMBL" id="CADIKM010000075">
    <property type="protein sequence ID" value="CAB3805682.1"/>
    <property type="molecule type" value="Genomic_DNA"/>
</dbReference>
<dbReference type="Proteomes" id="UP000494115">
    <property type="component" value="Unassembled WGS sequence"/>
</dbReference>
<dbReference type="RefSeq" id="WP_175108224.1">
    <property type="nucleotide sequence ID" value="NZ_CADIKM010000075.1"/>
</dbReference>
<keyword evidence="3" id="KW-1185">Reference proteome</keyword>
<evidence type="ECO:0000313" key="2">
    <source>
        <dbReference type="EMBL" id="CAB3805682.1"/>
    </source>
</evidence>
<reference evidence="2 3" key="1">
    <citation type="submission" date="2020-04" db="EMBL/GenBank/DDBJ databases">
        <authorList>
            <person name="De Canck E."/>
        </authorList>
    </citation>
    <scope>NUCLEOTIDE SEQUENCE [LARGE SCALE GENOMIC DNA]</scope>
    <source>
        <strain evidence="2 3">LMG 28138</strain>
    </source>
</reference>
<feature type="compositionally biased region" description="Polar residues" evidence="1">
    <location>
        <begin position="51"/>
        <end position="69"/>
    </location>
</feature>
<name>A0A6S7DGQ5_9BURK</name>
<organism evidence="2 3">
    <name type="scientific">Pararobbsia alpina</name>
    <dbReference type="NCBI Taxonomy" id="621374"/>
    <lineage>
        <taxon>Bacteria</taxon>
        <taxon>Pseudomonadati</taxon>
        <taxon>Pseudomonadota</taxon>
        <taxon>Betaproteobacteria</taxon>
        <taxon>Burkholderiales</taxon>
        <taxon>Burkholderiaceae</taxon>
        <taxon>Pararobbsia</taxon>
    </lineage>
</organism>
<dbReference type="AlphaFoldDB" id="A0A6S7DGQ5"/>
<feature type="region of interest" description="Disordered" evidence="1">
    <location>
        <begin position="39"/>
        <end position="76"/>
    </location>
</feature>
<proteinExistence type="predicted"/>
<gene>
    <name evidence="2" type="ORF">LMG28138_05704</name>
</gene>
<sequence length="76" mass="8201">MAKMMDEISIKPIGDVDQDFVALMQQGIIAMSHALGQPLPPTTPASDELSALNSTATPGEPISHNSMQMNMHKEPR</sequence>
<evidence type="ECO:0000256" key="1">
    <source>
        <dbReference type="SAM" id="MobiDB-lite"/>
    </source>
</evidence>
<evidence type="ECO:0000313" key="3">
    <source>
        <dbReference type="Proteomes" id="UP000494115"/>
    </source>
</evidence>